<evidence type="ECO:0000313" key="3">
    <source>
        <dbReference type="Proteomes" id="UP001189429"/>
    </source>
</evidence>
<feature type="compositionally biased region" description="Low complexity" evidence="1">
    <location>
        <begin position="31"/>
        <end position="70"/>
    </location>
</feature>
<proteinExistence type="predicted"/>
<protein>
    <submittedName>
        <fullName evidence="2">Uncharacterized protein</fullName>
    </submittedName>
</protein>
<feature type="non-terminal residue" evidence="2">
    <location>
        <position position="629"/>
    </location>
</feature>
<feature type="compositionally biased region" description="Low complexity" evidence="1">
    <location>
        <begin position="161"/>
        <end position="192"/>
    </location>
</feature>
<dbReference type="Proteomes" id="UP001189429">
    <property type="component" value="Unassembled WGS sequence"/>
</dbReference>
<feature type="compositionally biased region" description="Low complexity" evidence="1">
    <location>
        <begin position="85"/>
        <end position="114"/>
    </location>
</feature>
<dbReference type="EMBL" id="CAUYUJ010004576">
    <property type="protein sequence ID" value="CAK0810162.1"/>
    <property type="molecule type" value="Genomic_DNA"/>
</dbReference>
<organism evidence="2 3">
    <name type="scientific">Prorocentrum cordatum</name>
    <dbReference type="NCBI Taxonomy" id="2364126"/>
    <lineage>
        <taxon>Eukaryota</taxon>
        <taxon>Sar</taxon>
        <taxon>Alveolata</taxon>
        <taxon>Dinophyceae</taxon>
        <taxon>Prorocentrales</taxon>
        <taxon>Prorocentraceae</taxon>
        <taxon>Prorocentrum</taxon>
    </lineage>
</organism>
<gene>
    <name evidence="2" type="ORF">PCOR1329_LOCUS15202</name>
</gene>
<keyword evidence="3" id="KW-1185">Reference proteome</keyword>
<feature type="compositionally biased region" description="Low complexity" evidence="1">
    <location>
        <begin position="216"/>
        <end position="250"/>
    </location>
</feature>
<comment type="caution">
    <text evidence="2">The sequence shown here is derived from an EMBL/GenBank/DDBJ whole genome shotgun (WGS) entry which is preliminary data.</text>
</comment>
<feature type="region of interest" description="Disordered" evidence="1">
    <location>
        <begin position="500"/>
        <end position="523"/>
    </location>
</feature>
<name>A0ABN9QV28_9DINO</name>
<accession>A0ABN9QV28</accession>
<evidence type="ECO:0000256" key="1">
    <source>
        <dbReference type="SAM" id="MobiDB-lite"/>
    </source>
</evidence>
<sequence>MAGAGAGARPPPGAPVQPAAAEPVAPPAPAPALGHPGALASPATLAAAPAHSYTGPLASTLPSAAASPAHGPAPPQAHGHGSGGASAPEARGRGPAPGTAGAPPRGRSPGSRARSSLDDLMVRFGTAIRTTMLRERLPDSGRQEESDSEGDATPSVASTQGSAAASRAAGAAHASAHASAGAGAGSAAHVSAPPVGAAKPSPGLDTSTWTAPGSTGPLAPSVAGGAAAQRAASPLRSASPLASPLRSASPFRTASTGYGDGLPSSPEFGDQGHHLRKQLIETSKVSLETEAQHEEELVLLEQRQQCQVIQAAAEARKAQAIGEIELHARQQELLAGQAFQEKLSAIRSRFEHRRFVLQQQMNEVDREYYQERAMDTEHYLNLQALDRQYQLGKAARSRTPSPPHAAVAPPGEPLAWLPGPRMAASSRAASPYRPFEPAAPLGPVQVAAAPPYGCGFAVSPPVAVSPPRSPTGPATVQAAWAATPPCVSFAPPQAAAPGPTFLVPAGAPRPQQAAEPLASAPPWARAPASPLVPAERPRARPFEEVVYAGSSIVPAAVQGPPGPAAHAVPQQPGGEGAPVVVPDGQGGCWYWVSDEEDEIEAQAVNYAAPLQAVEYATPLRTLDYAAPQA</sequence>
<feature type="compositionally biased region" description="Polar residues" evidence="1">
    <location>
        <begin position="204"/>
        <end position="213"/>
    </location>
</feature>
<reference evidence="2" key="1">
    <citation type="submission" date="2023-10" db="EMBL/GenBank/DDBJ databases">
        <authorList>
            <person name="Chen Y."/>
            <person name="Shah S."/>
            <person name="Dougan E. K."/>
            <person name="Thang M."/>
            <person name="Chan C."/>
        </authorList>
    </citation>
    <scope>NUCLEOTIDE SEQUENCE [LARGE SCALE GENOMIC DNA]</scope>
</reference>
<feature type="region of interest" description="Disordered" evidence="1">
    <location>
        <begin position="1"/>
        <end position="271"/>
    </location>
</feature>
<feature type="compositionally biased region" description="Basic and acidic residues" evidence="1">
    <location>
        <begin position="132"/>
        <end position="145"/>
    </location>
</feature>
<evidence type="ECO:0000313" key="2">
    <source>
        <dbReference type="EMBL" id="CAK0810162.1"/>
    </source>
</evidence>